<protein>
    <recommendedName>
        <fullName evidence="1">Presequence protease mitochondrial-type C-terminal domain-containing protein</fullName>
    </recommendedName>
</protein>
<reference evidence="2" key="1">
    <citation type="submission" date="2020-02" db="EMBL/GenBank/DDBJ databases">
        <authorList>
            <person name="Meier V. D."/>
        </authorList>
    </citation>
    <scope>NUCLEOTIDE SEQUENCE</scope>
    <source>
        <strain evidence="2">AVDCRST_MAG15</strain>
    </source>
</reference>
<gene>
    <name evidence="2" type="ORF">AVDCRST_MAG15-3256</name>
</gene>
<accession>A0A6J4Q5U3</accession>
<proteinExistence type="predicted"/>
<name>A0A6J4Q5U3_9RHOB</name>
<dbReference type="Pfam" id="PF22516">
    <property type="entry name" value="PreP_C"/>
    <property type="match status" value="1"/>
</dbReference>
<evidence type="ECO:0000259" key="1">
    <source>
        <dbReference type="Pfam" id="PF22516"/>
    </source>
</evidence>
<dbReference type="EMBL" id="CADCUU010000472">
    <property type="protein sequence ID" value="CAA9434853.1"/>
    <property type="molecule type" value="Genomic_DNA"/>
</dbReference>
<dbReference type="Gene3D" id="3.30.830.10">
    <property type="entry name" value="Metalloenzyme, LuxS/M16 peptidase-like"/>
    <property type="match status" value="1"/>
</dbReference>
<evidence type="ECO:0000313" key="2">
    <source>
        <dbReference type="EMBL" id="CAA9434853.1"/>
    </source>
</evidence>
<organism evidence="2">
    <name type="scientific">uncultured Rubellimicrobium sp</name>
    <dbReference type="NCBI Taxonomy" id="543078"/>
    <lineage>
        <taxon>Bacteria</taxon>
        <taxon>Pseudomonadati</taxon>
        <taxon>Pseudomonadota</taxon>
        <taxon>Alphaproteobacteria</taxon>
        <taxon>Rhodobacterales</taxon>
        <taxon>Roseobacteraceae</taxon>
        <taxon>Rubellimicrobium</taxon>
        <taxon>environmental samples</taxon>
    </lineage>
</organism>
<feature type="domain" description="Presequence protease mitochondrial-type C-terminal" evidence="1">
    <location>
        <begin position="2"/>
        <end position="79"/>
    </location>
</feature>
<dbReference type="AlphaFoldDB" id="A0A6J4Q5U3"/>
<dbReference type="InterPro" id="IPR055130">
    <property type="entry name" value="PreP_C"/>
</dbReference>
<sequence>MFDSQTGVASFPSFRDPLILRTLDVHAQSGAWLRRVANPELLERAVIGSAAALDRLPPPEALGPDLLQWHLVGLTDDQR</sequence>